<dbReference type="STRING" id="59895.A0A124SGL2"/>
<dbReference type="SMART" id="SM00767">
    <property type="entry name" value="DCD"/>
    <property type="match status" value="1"/>
</dbReference>
<gene>
    <name evidence="2" type="ORF">Ccrd_014923</name>
</gene>
<evidence type="ECO:0000313" key="2">
    <source>
        <dbReference type="EMBL" id="KVI06723.1"/>
    </source>
</evidence>
<dbReference type="InterPro" id="IPR044832">
    <property type="entry name" value="NRP-like"/>
</dbReference>
<dbReference type="PANTHER" id="PTHR46034">
    <property type="match status" value="1"/>
</dbReference>
<dbReference type="GO" id="GO:0034976">
    <property type="term" value="P:response to endoplasmic reticulum stress"/>
    <property type="evidence" value="ECO:0007669"/>
    <property type="project" value="InterPro"/>
</dbReference>
<dbReference type="PANTHER" id="PTHR46034:SF12">
    <property type="entry name" value="B2 PROTEIN"/>
    <property type="match status" value="1"/>
</dbReference>
<reference evidence="2 3" key="1">
    <citation type="journal article" date="2016" name="Sci. Rep.">
        <title>The genome sequence of the outbreeding globe artichoke constructed de novo incorporating a phase-aware low-pass sequencing strategy of F1 progeny.</title>
        <authorList>
            <person name="Scaglione D."/>
            <person name="Reyes-Chin-Wo S."/>
            <person name="Acquadro A."/>
            <person name="Froenicke L."/>
            <person name="Portis E."/>
            <person name="Beitel C."/>
            <person name="Tirone M."/>
            <person name="Mauro R."/>
            <person name="Lo Monaco A."/>
            <person name="Mauromicale G."/>
            <person name="Faccioli P."/>
            <person name="Cattivelli L."/>
            <person name="Rieseberg L."/>
            <person name="Michelmore R."/>
            <person name="Lanteri S."/>
        </authorList>
    </citation>
    <scope>NUCLEOTIDE SEQUENCE [LARGE SCALE GENOMIC DNA]</scope>
    <source>
        <strain evidence="2">2C</strain>
    </source>
</reference>
<dbReference type="AlphaFoldDB" id="A0A124SGL2"/>
<organism evidence="2 3">
    <name type="scientific">Cynara cardunculus var. scolymus</name>
    <name type="common">Globe artichoke</name>
    <name type="synonym">Cynara scolymus</name>
    <dbReference type="NCBI Taxonomy" id="59895"/>
    <lineage>
        <taxon>Eukaryota</taxon>
        <taxon>Viridiplantae</taxon>
        <taxon>Streptophyta</taxon>
        <taxon>Embryophyta</taxon>
        <taxon>Tracheophyta</taxon>
        <taxon>Spermatophyta</taxon>
        <taxon>Magnoliopsida</taxon>
        <taxon>eudicotyledons</taxon>
        <taxon>Gunneridae</taxon>
        <taxon>Pentapetalae</taxon>
        <taxon>asterids</taxon>
        <taxon>campanulids</taxon>
        <taxon>Asterales</taxon>
        <taxon>Asteraceae</taxon>
        <taxon>Carduoideae</taxon>
        <taxon>Cardueae</taxon>
        <taxon>Carduinae</taxon>
        <taxon>Cynara</taxon>
    </lineage>
</organism>
<dbReference type="InterPro" id="IPR013989">
    <property type="entry name" value="Dev_and_cell_death_domain"/>
</dbReference>
<sequence>MTAHVTRFSSTNRHDSGDSVEVSVRAITPGLPLDLSCVHLKEVLSVSVRAITPGLPLFLYNYTTQCILCSPERSFVNCGLALMMVEAMYATTFGGSNIDPTAWEDKKCKGESRFPTQVSVRAITPRLPLFLYNYTTQCIATTFGGSNIDPTAWEDKKCKGESRFPAQK</sequence>
<evidence type="ECO:0000313" key="3">
    <source>
        <dbReference type="Proteomes" id="UP000243975"/>
    </source>
</evidence>
<dbReference type="Gramene" id="KVI06723">
    <property type="protein sequence ID" value="KVI06723"/>
    <property type="gene ID" value="Ccrd_014923"/>
</dbReference>
<name>A0A124SGL2_CYNCS</name>
<dbReference type="Proteomes" id="UP000243975">
    <property type="component" value="Unassembled WGS sequence"/>
</dbReference>
<protein>
    <submittedName>
        <fullName evidence="2">Development/cell death domain-containing protein</fullName>
    </submittedName>
</protein>
<evidence type="ECO:0000259" key="1">
    <source>
        <dbReference type="SMART" id="SM00767"/>
    </source>
</evidence>
<keyword evidence="3" id="KW-1185">Reference proteome</keyword>
<proteinExistence type="predicted"/>
<feature type="domain" description="DCD" evidence="1">
    <location>
        <begin position="40"/>
        <end position="145"/>
    </location>
</feature>
<accession>A0A124SGL2</accession>
<comment type="caution">
    <text evidence="2">The sequence shown here is derived from an EMBL/GenBank/DDBJ whole genome shotgun (WGS) entry which is preliminary data.</text>
</comment>
<dbReference type="EMBL" id="LEKV01001720">
    <property type="protein sequence ID" value="KVI06723.1"/>
    <property type="molecule type" value="Genomic_DNA"/>
</dbReference>